<protein>
    <submittedName>
        <fullName evidence="1">Uncharacterized protein</fullName>
    </submittedName>
</protein>
<proteinExistence type="predicted"/>
<evidence type="ECO:0000313" key="2">
    <source>
        <dbReference type="Proteomes" id="UP000250235"/>
    </source>
</evidence>
<name>A0A2Z7CCW4_9LAMI</name>
<sequence>MASSLFVNAFQVEFEYVLAMDNTEMSRMFKSLVDTELEGFLAASGSVYEVAVVEFFANARVIAGNIVSFVANMKLAMRKDILSEAFGLPTEGPKSFLDVLKDIVLEMRNRFSRSDVPIRAPSKKREMKMEFR</sequence>
<organism evidence="1 2">
    <name type="scientific">Dorcoceras hygrometricum</name>
    <dbReference type="NCBI Taxonomy" id="472368"/>
    <lineage>
        <taxon>Eukaryota</taxon>
        <taxon>Viridiplantae</taxon>
        <taxon>Streptophyta</taxon>
        <taxon>Embryophyta</taxon>
        <taxon>Tracheophyta</taxon>
        <taxon>Spermatophyta</taxon>
        <taxon>Magnoliopsida</taxon>
        <taxon>eudicotyledons</taxon>
        <taxon>Gunneridae</taxon>
        <taxon>Pentapetalae</taxon>
        <taxon>asterids</taxon>
        <taxon>lamiids</taxon>
        <taxon>Lamiales</taxon>
        <taxon>Gesneriaceae</taxon>
        <taxon>Didymocarpoideae</taxon>
        <taxon>Trichosporeae</taxon>
        <taxon>Loxocarpinae</taxon>
        <taxon>Dorcoceras</taxon>
    </lineage>
</organism>
<reference evidence="1 2" key="1">
    <citation type="journal article" date="2015" name="Proc. Natl. Acad. Sci. U.S.A.">
        <title>The resurrection genome of Boea hygrometrica: A blueprint for survival of dehydration.</title>
        <authorList>
            <person name="Xiao L."/>
            <person name="Yang G."/>
            <person name="Zhang L."/>
            <person name="Yang X."/>
            <person name="Zhao S."/>
            <person name="Ji Z."/>
            <person name="Zhou Q."/>
            <person name="Hu M."/>
            <person name="Wang Y."/>
            <person name="Chen M."/>
            <person name="Xu Y."/>
            <person name="Jin H."/>
            <person name="Xiao X."/>
            <person name="Hu G."/>
            <person name="Bao F."/>
            <person name="Hu Y."/>
            <person name="Wan P."/>
            <person name="Li L."/>
            <person name="Deng X."/>
            <person name="Kuang T."/>
            <person name="Xiang C."/>
            <person name="Zhu J.K."/>
            <person name="Oliver M.J."/>
            <person name="He Y."/>
        </authorList>
    </citation>
    <scope>NUCLEOTIDE SEQUENCE [LARGE SCALE GENOMIC DNA]</scope>
    <source>
        <strain evidence="2">cv. XS01</strain>
    </source>
</reference>
<evidence type="ECO:0000313" key="1">
    <source>
        <dbReference type="EMBL" id="KZV44880.1"/>
    </source>
</evidence>
<dbReference type="Proteomes" id="UP000250235">
    <property type="component" value="Unassembled WGS sequence"/>
</dbReference>
<dbReference type="EMBL" id="KQ996483">
    <property type="protein sequence ID" value="KZV44880.1"/>
    <property type="molecule type" value="Genomic_DNA"/>
</dbReference>
<dbReference type="AlphaFoldDB" id="A0A2Z7CCW4"/>
<accession>A0A2Z7CCW4</accession>
<gene>
    <name evidence="1" type="ORF">F511_31139</name>
</gene>
<keyword evidence="2" id="KW-1185">Reference proteome</keyword>
<dbReference type="OrthoDB" id="1751168at2759"/>